<protein>
    <recommendedName>
        <fullName evidence="4">DUF4175 domain-containing protein</fullName>
    </recommendedName>
</protein>
<reference evidence="3" key="1">
    <citation type="journal article" date="2019" name="Int. J. Syst. Evol. Microbiol.">
        <title>The Global Catalogue of Microorganisms (GCM) 10K type strain sequencing project: providing services to taxonomists for standard genome sequencing and annotation.</title>
        <authorList>
            <consortium name="The Broad Institute Genomics Platform"/>
            <consortium name="The Broad Institute Genome Sequencing Center for Infectious Disease"/>
            <person name="Wu L."/>
            <person name="Ma J."/>
        </authorList>
    </citation>
    <scope>NUCLEOTIDE SEQUENCE [LARGE SCALE GENOMIC DNA]</scope>
    <source>
        <strain evidence="3">CGMCC 1.15474</strain>
    </source>
</reference>
<dbReference type="EMBL" id="JBHUIK010000007">
    <property type="protein sequence ID" value="MFD2216519.1"/>
    <property type="molecule type" value="Genomic_DNA"/>
</dbReference>
<feature type="signal peptide" evidence="1">
    <location>
        <begin position="1"/>
        <end position="25"/>
    </location>
</feature>
<keyword evidence="3" id="KW-1185">Reference proteome</keyword>
<proteinExistence type="predicted"/>
<evidence type="ECO:0008006" key="4">
    <source>
        <dbReference type="Google" id="ProtNLM"/>
    </source>
</evidence>
<comment type="caution">
    <text evidence="2">The sequence shown here is derived from an EMBL/GenBank/DDBJ whole genome shotgun (WGS) entry which is preliminary data.</text>
</comment>
<evidence type="ECO:0000313" key="2">
    <source>
        <dbReference type="EMBL" id="MFD2216519.1"/>
    </source>
</evidence>
<gene>
    <name evidence="2" type="ORF">ACFSKK_22855</name>
</gene>
<accession>A0ABW5C499</accession>
<keyword evidence="1" id="KW-0732">Signal</keyword>
<dbReference type="RefSeq" id="WP_247347510.1">
    <property type="nucleotide sequence ID" value="NZ_CP095551.1"/>
</dbReference>
<dbReference type="Proteomes" id="UP001597318">
    <property type="component" value="Unassembled WGS sequence"/>
</dbReference>
<sequence>MKKKIAFVSSFALAALLVVGQFTYAEEPEKGMGNMMNGNGMMNMMEAMNSPEGQKMMTACGDFMESYNDQESND</sequence>
<evidence type="ECO:0000313" key="3">
    <source>
        <dbReference type="Proteomes" id="UP001597318"/>
    </source>
</evidence>
<organism evidence="2 3">
    <name type="scientific">Metabacillus endolithicus</name>
    <dbReference type="NCBI Taxonomy" id="1535204"/>
    <lineage>
        <taxon>Bacteria</taxon>
        <taxon>Bacillati</taxon>
        <taxon>Bacillota</taxon>
        <taxon>Bacilli</taxon>
        <taxon>Bacillales</taxon>
        <taxon>Bacillaceae</taxon>
        <taxon>Metabacillus</taxon>
    </lineage>
</organism>
<evidence type="ECO:0000256" key="1">
    <source>
        <dbReference type="SAM" id="SignalP"/>
    </source>
</evidence>
<feature type="chain" id="PRO_5045890681" description="DUF4175 domain-containing protein" evidence="1">
    <location>
        <begin position="26"/>
        <end position="74"/>
    </location>
</feature>
<name>A0ABW5C499_9BACI</name>